<dbReference type="PANTHER" id="PTHR24305:SF230">
    <property type="entry name" value="P450, PUTATIVE (EUROFUNG)-RELATED"/>
    <property type="match status" value="1"/>
</dbReference>
<evidence type="ECO:0000256" key="5">
    <source>
        <dbReference type="ARBA" id="ARBA00023002"/>
    </source>
</evidence>
<keyword evidence="10" id="KW-0472">Membrane</keyword>
<dbReference type="InterPro" id="IPR050121">
    <property type="entry name" value="Cytochrome_P450_monoxygenase"/>
</dbReference>
<reference evidence="11 12" key="1">
    <citation type="submission" date="2015-09" db="EMBL/GenBank/DDBJ databases">
        <title>Host preference determinants of Valsa canker pathogens revealed by comparative genomics.</title>
        <authorList>
            <person name="Yin Z."/>
            <person name="Huang L."/>
        </authorList>
    </citation>
    <scope>NUCLEOTIDE SEQUENCE [LARGE SCALE GENOMIC DNA]</scope>
    <source>
        <strain evidence="11 12">03-1</strain>
    </source>
</reference>
<dbReference type="Proteomes" id="UP000283895">
    <property type="component" value="Unassembled WGS sequence"/>
</dbReference>
<evidence type="ECO:0000256" key="1">
    <source>
        <dbReference type="ARBA" id="ARBA00001971"/>
    </source>
</evidence>
<keyword evidence="10" id="KW-1133">Transmembrane helix</keyword>
<evidence type="ECO:0000256" key="7">
    <source>
        <dbReference type="ARBA" id="ARBA00023033"/>
    </source>
</evidence>
<dbReference type="InterPro" id="IPR036396">
    <property type="entry name" value="Cyt_P450_sf"/>
</dbReference>
<dbReference type="PRINTS" id="PR00463">
    <property type="entry name" value="EP450I"/>
</dbReference>
<keyword evidence="6 8" id="KW-0408">Iron</keyword>
<dbReference type="EMBL" id="LKEA01000091">
    <property type="protein sequence ID" value="ROV87631.1"/>
    <property type="molecule type" value="Genomic_DNA"/>
</dbReference>
<evidence type="ECO:0000256" key="9">
    <source>
        <dbReference type="RuleBase" id="RU000461"/>
    </source>
</evidence>
<dbReference type="PRINTS" id="PR00385">
    <property type="entry name" value="P450"/>
</dbReference>
<dbReference type="Gene3D" id="1.10.630.10">
    <property type="entry name" value="Cytochrome P450"/>
    <property type="match status" value="1"/>
</dbReference>
<sequence length="494" mass="55593">MDTEAGAGSWTGFALKFGLTALCCYGVLIPAYYLWFHPLAKFPGPRLWAVSQIPWTVMFCSGQSHRRLTELHDRYGGIVRIGPDELSFTLPEAWDSIMGTRRGSPENPKAPWYCPPDSKHIAAAPWDDHTRMRRILSPSFSAASMIQQQPIIRTYVDLLIKRLHEKSRDGNTSIDIGSWLNYCAFDIIGDLSFGEPFGCLQESAIHPWISLIFANLRTGAIGVALSRFPLLRIILPLLVPKKLRQLGDEMKRFSQERVMKRLAKGSSRPDFIHAMSSNKGGLALTREEIENNAFVLTMAGSETTATALTGAIYQLATNPGVMESLKREVRASFTEQSVIDLSNTAKLPYLCAVTQESLRIYPPGPNAQPRITPSQGNVVLGERLPGNTVLGIPQRAMFLSESNFKRAKEFIPERWLGDVDFLTDRKDCFNPFSVGPRNCIGMNLAYAEFRMILARIVWSFEIDIAECSCNWMEDQRSYLHWDKTPLYVYLSPRS</sequence>
<evidence type="ECO:0000256" key="6">
    <source>
        <dbReference type="ARBA" id="ARBA00023004"/>
    </source>
</evidence>
<dbReference type="GO" id="GO:0004497">
    <property type="term" value="F:monooxygenase activity"/>
    <property type="evidence" value="ECO:0007669"/>
    <property type="project" value="UniProtKB-KW"/>
</dbReference>
<keyword evidence="4 8" id="KW-0479">Metal-binding</keyword>
<evidence type="ECO:0000256" key="3">
    <source>
        <dbReference type="ARBA" id="ARBA00022617"/>
    </source>
</evidence>
<dbReference type="PROSITE" id="PS00086">
    <property type="entry name" value="CYTOCHROME_P450"/>
    <property type="match status" value="1"/>
</dbReference>
<comment type="cofactor">
    <cofactor evidence="1 8">
        <name>heme</name>
        <dbReference type="ChEBI" id="CHEBI:30413"/>
    </cofactor>
</comment>
<keyword evidence="3 8" id="KW-0349">Heme</keyword>
<comment type="similarity">
    <text evidence="2 9">Belongs to the cytochrome P450 family.</text>
</comment>
<protein>
    <submittedName>
        <fullName evidence="11">Uncharacterized protein</fullName>
    </submittedName>
</protein>
<dbReference type="CDD" id="cd11058">
    <property type="entry name" value="CYP60B-like"/>
    <property type="match status" value="1"/>
</dbReference>
<evidence type="ECO:0000256" key="4">
    <source>
        <dbReference type="ARBA" id="ARBA00022723"/>
    </source>
</evidence>
<organism evidence="11 12">
    <name type="scientific">Cytospora schulzeri</name>
    <dbReference type="NCBI Taxonomy" id="448051"/>
    <lineage>
        <taxon>Eukaryota</taxon>
        <taxon>Fungi</taxon>
        <taxon>Dikarya</taxon>
        <taxon>Ascomycota</taxon>
        <taxon>Pezizomycotina</taxon>
        <taxon>Sordariomycetes</taxon>
        <taxon>Sordariomycetidae</taxon>
        <taxon>Diaporthales</taxon>
        <taxon>Cytosporaceae</taxon>
        <taxon>Cytospora</taxon>
    </lineage>
</organism>
<feature type="transmembrane region" description="Helical" evidence="10">
    <location>
        <begin position="12"/>
        <end position="36"/>
    </location>
</feature>
<keyword evidence="7 9" id="KW-0503">Monooxygenase</keyword>
<dbReference type="InterPro" id="IPR001128">
    <property type="entry name" value="Cyt_P450"/>
</dbReference>
<dbReference type="GO" id="GO:0005506">
    <property type="term" value="F:iron ion binding"/>
    <property type="evidence" value="ECO:0007669"/>
    <property type="project" value="InterPro"/>
</dbReference>
<dbReference type="AlphaFoldDB" id="A0A423V9P4"/>
<proteinExistence type="inferred from homology"/>
<dbReference type="InterPro" id="IPR017972">
    <property type="entry name" value="Cyt_P450_CS"/>
</dbReference>
<keyword evidence="5 9" id="KW-0560">Oxidoreductase</keyword>
<evidence type="ECO:0000313" key="12">
    <source>
        <dbReference type="Proteomes" id="UP000283895"/>
    </source>
</evidence>
<feature type="binding site" description="axial binding residue" evidence="8">
    <location>
        <position position="439"/>
    </location>
    <ligand>
        <name>heme</name>
        <dbReference type="ChEBI" id="CHEBI:30413"/>
    </ligand>
    <ligandPart>
        <name>Fe</name>
        <dbReference type="ChEBI" id="CHEBI:18248"/>
    </ligandPart>
</feature>
<name>A0A423V9P4_9PEZI</name>
<dbReference type="GO" id="GO:0016705">
    <property type="term" value="F:oxidoreductase activity, acting on paired donors, with incorporation or reduction of molecular oxygen"/>
    <property type="evidence" value="ECO:0007669"/>
    <property type="project" value="InterPro"/>
</dbReference>
<gene>
    <name evidence="11" type="ORF">VMCG_10616</name>
</gene>
<evidence type="ECO:0000313" key="11">
    <source>
        <dbReference type="EMBL" id="ROV87631.1"/>
    </source>
</evidence>
<dbReference type="PANTHER" id="PTHR24305">
    <property type="entry name" value="CYTOCHROME P450"/>
    <property type="match status" value="1"/>
</dbReference>
<accession>A0A423V9P4</accession>
<dbReference type="STRING" id="356882.A0A423V9P4"/>
<keyword evidence="12" id="KW-1185">Reference proteome</keyword>
<keyword evidence="10" id="KW-0812">Transmembrane</keyword>
<evidence type="ECO:0000256" key="2">
    <source>
        <dbReference type="ARBA" id="ARBA00010617"/>
    </source>
</evidence>
<dbReference type="GO" id="GO:0020037">
    <property type="term" value="F:heme binding"/>
    <property type="evidence" value="ECO:0007669"/>
    <property type="project" value="InterPro"/>
</dbReference>
<evidence type="ECO:0000256" key="8">
    <source>
        <dbReference type="PIRSR" id="PIRSR602401-1"/>
    </source>
</evidence>
<dbReference type="Pfam" id="PF00067">
    <property type="entry name" value="p450"/>
    <property type="match status" value="1"/>
</dbReference>
<dbReference type="InterPro" id="IPR002401">
    <property type="entry name" value="Cyt_P450_E_grp-I"/>
</dbReference>
<dbReference type="OrthoDB" id="1470350at2759"/>
<dbReference type="SUPFAM" id="SSF48264">
    <property type="entry name" value="Cytochrome P450"/>
    <property type="match status" value="1"/>
</dbReference>
<evidence type="ECO:0000256" key="10">
    <source>
        <dbReference type="SAM" id="Phobius"/>
    </source>
</evidence>
<comment type="caution">
    <text evidence="11">The sequence shown here is derived from an EMBL/GenBank/DDBJ whole genome shotgun (WGS) entry which is preliminary data.</text>
</comment>